<sequence length="633" mass="71677">MRWMKALAGTLFGIQAFAAATLSANAEMFPTDTPESGRVPSVISLLADTPYFDKYENSWAPPEGVLAPQDVEVVIGGMPWSSQHNWWKIHTKFGDKWINVQSQDLDVPPPKTITLLDNTPIYAKPDAAEEPTAVLSPQDVTVVGAQKQWFAEEGFDNSTMKWLQIHTTWLGDQWVQLPLNRIGSVRSLDEKAYFLNEENLRHAALQVTGEFVSPFYNSLYRVEMDNGPKWISSRGMKITETKESIKLNTRTTLFVHPYPYDEEAAILEPQTVESFERIERNSYGNTPDDPVWYHVHTSSGDGWVNNQFADPIDTKPAEVAIQLNANTELMSYPTSGIWYKFAQLSPQIVHPSLYWDDKLGNRWYQIDSYVGKTWFRINPYTDRILQPGSEQAIQISFYTLYYNSAKVNGDELLFQERKVGYKKEGSWYVSAPFLSEGFRYTVRESEGTFTLESNTGYGFRVTPGSNTADTMWQGNAGSHVKLIQAPERLADGELYLNIADARTLFGSLISEKGSDMAFWLQAYHIAAPSLPQSSDTDSLELVASLTDNIQLLQSDNIQDRPKLVVAERGNLEHSAVEANAEWVAPLRTDQVLYQYKAVRQLKPGTNELRASIKIGERILWQQDFQVTRTTQAQ</sequence>
<dbReference type="EMBL" id="JBHTLU010000055">
    <property type="protein sequence ID" value="MFD1225054.1"/>
    <property type="molecule type" value="Genomic_DNA"/>
</dbReference>
<feature type="signal peptide" evidence="1">
    <location>
        <begin position="1"/>
        <end position="18"/>
    </location>
</feature>
<accession>A0ABW3UXP8</accession>
<evidence type="ECO:0000313" key="3">
    <source>
        <dbReference type="Proteomes" id="UP001597180"/>
    </source>
</evidence>
<reference evidence="3" key="1">
    <citation type="journal article" date="2019" name="Int. J. Syst. Evol. Microbiol.">
        <title>The Global Catalogue of Microorganisms (GCM) 10K type strain sequencing project: providing services to taxonomists for standard genome sequencing and annotation.</title>
        <authorList>
            <consortium name="The Broad Institute Genomics Platform"/>
            <consortium name="The Broad Institute Genome Sequencing Center for Infectious Disease"/>
            <person name="Wu L."/>
            <person name="Ma J."/>
        </authorList>
    </citation>
    <scope>NUCLEOTIDE SEQUENCE [LARGE SCALE GENOMIC DNA]</scope>
    <source>
        <strain evidence="3">CCUG 53270</strain>
    </source>
</reference>
<dbReference type="RefSeq" id="WP_345584935.1">
    <property type="nucleotide sequence ID" value="NZ_BAABJG010000001.1"/>
</dbReference>
<name>A0ABW3UXP8_9BACL</name>
<proteinExistence type="predicted"/>
<evidence type="ECO:0000256" key="1">
    <source>
        <dbReference type="SAM" id="SignalP"/>
    </source>
</evidence>
<keyword evidence="3" id="KW-1185">Reference proteome</keyword>
<keyword evidence="1" id="KW-0732">Signal</keyword>
<protein>
    <recommendedName>
        <fullName evidence="4">WW domain-containing protein</fullName>
    </recommendedName>
</protein>
<dbReference type="Proteomes" id="UP001597180">
    <property type="component" value="Unassembled WGS sequence"/>
</dbReference>
<organism evidence="2 3">
    <name type="scientific">Paenibacillus vulneris</name>
    <dbReference type="NCBI Taxonomy" id="1133364"/>
    <lineage>
        <taxon>Bacteria</taxon>
        <taxon>Bacillati</taxon>
        <taxon>Bacillota</taxon>
        <taxon>Bacilli</taxon>
        <taxon>Bacillales</taxon>
        <taxon>Paenibacillaceae</taxon>
        <taxon>Paenibacillus</taxon>
    </lineage>
</organism>
<evidence type="ECO:0000313" key="2">
    <source>
        <dbReference type="EMBL" id="MFD1225054.1"/>
    </source>
</evidence>
<evidence type="ECO:0008006" key="4">
    <source>
        <dbReference type="Google" id="ProtNLM"/>
    </source>
</evidence>
<feature type="chain" id="PRO_5047344293" description="WW domain-containing protein" evidence="1">
    <location>
        <begin position="19"/>
        <end position="633"/>
    </location>
</feature>
<gene>
    <name evidence="2" type="ORF">ACFQ4B_33745</name>
</gene>
<comment type="caution">
    <text evidence="2">The sequence shown here is derived from an EMBL/GenBank/DDBJ whole genome shotgun (WGS) entry which is preliminary data.</text>
</comment>